<dbReference type="InterPro" id="IPR007486">
    <property type="entry name" value="YebE"/>
</dbReference>
<dbReference type="STRING" id="1058.SAMN05421783_12549"/>
<organism evidence="2 3">
    <name type="scientific">Thiocapsa roseopersicina</name>
    <dbReference type="NCBI Taxonomy" id="1058"/>
    <lineage>
        <taxon>Bacteria</taxon>
        <taxon>Pseudomonadati</taxon>
        <taxon>Pseudomonadota</taxon>
        <taxon>Gammaproteobacteria</taxon>
        <taxon>Chromatiales</taxon>
        <taxon>Chromatiaceae</taxon>
        <taxon>Thiocapsa</taxon>
    </lineage>
</organism>
<evidence type="ECO:0000313" key="2">
    <source>
        <dbReference type="EMBL" id="SDX42555.1"/>
    </source>
</evidence>
<dbReference type="Proteomes" id="UP000198816">
    <property type="component" value="Unassembled WGS sequence"/>
</dbReference>
<dbReference type="InterPro" id="IPR029024">
    <property type="entry name" value="TerB-like"/>
</dbReference>
<keyword evidence="1" id="KW-1133">Transmembrane helix</keyword>
<keyword evidence="3" id="KW-1185">Reference proteome</keyword>
<dbReference type="OrthoDB" id="5459344at2"/>
<name>A0A1H3BL96_THIRO</name>
<keyword evidence="1" id="KW-0472">Membrane</keyword>
<reference evidence="3" key="1">
    <citation type="submission" date="2016-10" db="EMBL/GenBank/DDBJ databases">
        <authorList>
            <person name="Varghese N."/>
            <person name="Submissions S."/>
        </authorList>
    </citation>
    <scope>NUCLEOTIDE SEQUENCE [LARGE SCALE GENOMIC DNA]</scope>
    <source>
        <strain evidence="3">DSM 217</strain>
    </source>
</reference>
<keyword evidence="1" id="KW-0812">Transmembrane</keyword>
<dbReference type="AlphaFoldDB" id="A0A1H3BL96"/>
<feature type="transmembrane region" description="Helical" evidence="1">
    <location>
        <begin position="12"/>
        <end position="33"/>
    </location>
</feature>
<gene>
    <name evidence="2" type="ORF">SAMN05421783_12549</name>
</gene>
<accession>A0A1H3BL96</accession>
<dbReference type="EMBL" id="FNNZ01000025">
    <property type="protein sequence ID" value="SDX42555.1"/>
    <property type="molecule type" value="Genomic_DNA"/>
</dbReference>
<sequence>MIDAKRLLDELVGSGVAGGLAGGLAGGTLAGLLSGKTGKKARKFAGSAVKLGGVALVGGLAYKAWQTYQQGQQPDVTTAIEPPPSGSAFLPAPGDPQGDTTLGVLLARAMIAAAKADGQIDVQETQTILGQINGLALPAEDKAFLFEEYGRPLDIAGLAATVRTPEQAAEVYTASTLMVDPPSPPERIYLNALASALGLDGALAGQIEATVAVSRTG</sequence>
<dbReference type="SUPFAM" id="SSF158682">
    <property type="entry name" value="TerB-like"/>
    <property type="match status" value="1"/>
</dbReference>
<dbReference type="Pfam" id="PF04391">
    <property type="entry name" value="DUF533"/>
    <property type="match status" value="1"/>
</dbReference>
<protein>
    <submittedName>
        <fullName evidence="2">Uncharacterized membrane protein YebE, DUF533 family</fullName>
    </submittedName>
</protein>
<dbReference type="Gene3D" id="1.10.3680.10">
    <property type="entry name" value="TerB-like"/>
    <property type="match status" value="1"/>
</dbReference>
<proteinExistence type="predicted"/>
<dbReference type="CDD" id="cd07178">
    <property type="entry name" value="terB_like_YebE"/>
    <property type="match status" value="1"/>
</dbReference>
<evidence type="ECO:0000313" key="3">
    <source>
        <dbReference type="Proteomes" id="UP000198816"/>
    </source>
</evidence>
<dbReference type="RefSeq" id="WP_093036656.1">
    <property type="nucleotide sequence ID" value="NZ_FNNZ01000025.1"/>
</dbReference>
<evidence type="ECO:0000256" key="1">
    <source>
        <dbReference type="SAM" id="Phobius"/>
    </source>
</evidence>